<keyword evidence="2" id="KW-0732">Signal</keyword>
<evidence type="ECO:0000313" key="4">
    <source>
        <dbReference type="EMBL" id="KAK8777100.1"/>
    </source>
</evidence>
<keyword evidence="5" id="KW-1185">Reference proteome</keyword>
<feature type="domain" description="EB" evidence="3">
    <location>
        <begin position="36"/>
        <end position="73"/>
    </location>
</feature>
<evidence type="ECO:0000256" key="1">
    <source>
        <dbReference type="SAM" id="Phobius"/>
    </source>
</evidence>
<comment type="caution">
    <text evidence="4">The sequence shown here is derived from an EMBL/GenBank/DDBJ whole genome shotgun (WGS) entry which is preliminary data.</text>
</comment>
<organism evidence="4 5">
    <name type="scientific">Amblyomma americanum</name>
    <name type="common">Lone star tick</name>
    <dbReference type="NCBI Taxonomy" id="6943"/>
    <lineage>
        <taxon>Eukaryota</taxon>
        <taxon>Metazoa</taxon>
        <taxon>Ecdysozoa</taxon>
        <taxon>Arthropoda</taxon>
        <taxon>Chelicerata</taxon>
        <taxon>Arachnida</taxon>
        <taxon>Acari</taxon>
        <taxon>Parasitiformes</taxon>
        <taxon>Ixodida</taxon>
        <taxon>Ixodoidea</taxon>
        <taxon>Ixodidae</taxon>
        <taxon>Amblyomminae</taxon>
        <taxon>Amblyomma</taxon>
    </lineage>
</organism>
<evidence type="ECO:0000313" key="5">
    <source>
        <dbReference type="Proteomes" id="UP001321473"/>
    </source>
</evidence>
<reference evidence="4 5" key="1">
    <citation type="journal article" date="2023" name="Arcadia Sci">
        <title>De novo assembly of a long-read Amblyomma americanum tick genome.</title>
        <authorList>
            <person name="Chou S."/>
            <person name="Poskanzer K.E."/>
            <person name="Rollins M."/>
            <person name="Thuy-Boun P.S."/>
        </authorList>
    </citation>
    <scope>NUCLEOTIDE SEQUENCE [LARGE SCALE GENOMIC DNA]</scope>
    <source>
        <strain evidence="4">F_SG_1</strain>
        <tissue evidence="4">Salivary glands</tissue>
    </source>
</reference>
<name>A0AAQ4ER02_AMBAM</name>
<feature type="transmembrane region" description="Helical" evidence="1">
    <location>
        <begin position="86"/>
        <end position="109"/>
    </location>
</feature>
<keyword evidence="1" id="KW-1133">Transmembrane helix</keyword>
<keyword evidence="1" id="KW-0472">Membrane</keyword>
<protein>
    <recommendedName>
        <fullName evidence="3">EB domain-containing protein</fullName>
    </recommendedName>
</protein>
<evidence type="ECO:0000256" key="2">
    <source>
        <dbReference type="SAM" id="SignalP"/>
    </source>
</evidence>
<gene>
    <name evidence="4" type="ORF">V5799_029555</name>
</gene>
<dbReference type="InterPro" id="IPR006149">
    <property type="entry name" value="EB_dom"/>
</dbReference>
<dbReference type="Proteomes" id="UP001321473">
    <property type="component" value="Unassembled WGS sequence"/>
</dbReference>
<sequence length="200" mass="22315">MWPAACVFSWGVWVVLFVMAAGDALTVEDILLKGYSQLGQWCQTDSNCSVENSGCMAETCVCRLGYVLYEDRCIPVPRSSRGLSKVYLMSVGCLLSILIFSMSLCFLYWKRKLDDRRNMQAEDRPTAVVTPPSLCSGSSAVDKPPPYEDAVRPCFRFNLETAAPNSWHALPLSGDQVAINLPPPYREVMQHQKSLHRASI</sequence>
<keyword evidence="1" id="KW-0812">Transmembrane</keyword>
<feature type="signal peptide" evidence="2">
    <location>
        <begin position="1"/>
        <end position="20"/>
    </location>
</feature>
<dbReference type="EMBL" id="JARKHS020012220">
    <property type="protein sequence ID" value="KAK8777100.1"/>
    <property type="molecule type" value="Genomic_DNA"/>
</dbReference>
<proteinExistence type="predicted"/>
<evidence type="ECO:0000259" key="3">
    <source>
        <dbReference type="Pfam" id="PF01683"/>
    </source>
</evidence>
<dbReference type="Pfam" id="PF01683">
    <property type="entry name" value="EB"/>
    <property type="match status" value="1"/>
</dbReference>
<dbReference type="AlphaFoldDB" id="A0AAQ4ER02"/>
<accession>A0AAQ4ER02</accession>
<feature type="chain" id="PRO_5042828665" description="EB domain-containing protein" evidence="2">
    <location>
        <begin position="21"/>
        <end position="200"/>
    </location>
</feature>